<name>A0ABY4BY72_9MICO</name>
<protein>
    <submittedName>
        <fullName evidence="4">TetR/AcrR family transcriptional regulator</fullName>
    </submittedName>
</protein>
<keyword evidence="1 2" id="KW-0238">DNA-binding</keyword>
<reference evidence="4 5" key="1">
    <citation type="submission" date="2022-03" db="EMBL/GenBank/DDBJ databases">
        <title>Mucilaginibacter sp. isolated from the gut of Protaetia brevitarsis seulensis larvae.</title>
        <authorList>
            <person name="Won M."/>
            <person name="Kim S.-J."/>
            <person name="Kwon S.-W."/>
        </authorList>
    </citation>
    <scope>NUCLEOTIDE SEQUENCE [LARGE SCALE GENOMIC DNA]</scope>
    <source>
        <strain evidence="4 5">CFWR-12</strain>
    </source>
</reference>
<dbReference type="PRINTS" id="PR00455">
    <property type="entry name" value="HTHTETR"/>
</dbReference>
<dbReference type="Pfam" id="PF00440">
    <property type="entry name" value="TetR_N"/>
    <property type="match status" value="1"/>
</dbReference>
<sequence length="200" mass="21587">MSEAVSTRRVRLPPAERRERIIAAARDLYRERDYASVSMEELAQAAGVTRGLLNHYFGSKRDLFLAVLAITVRLPVGGLPDLDGRPRRERAARVIGWILDGAIAYGQEWVTTSGAEGLHDGSDVQAIVDAADDRAAQLVIDAVGADDTPPTRARVRALAPLIKALCREWLQRGTIGRDDILEIAVPALLAAVGDAADRSG</sequence>
<dbReference type="InterPro" id="IPR001647">
    <property type="entry name" value="HTH_TetR"/>
</dbReference>
<dbReference type="InterPro" id="IPR009057">
    <property type="entry name" value="Homeodomain-like_sf"/>
</dbReference>
<dbReference type="PROSITE" id="PS50977">
    <property type="entry name" value="HTH_TETR_2"/>
    <property type="match status" value="1"/>
</dbReference>
<accession>A0ABY4BY72</accession>
<evidence type="ECO:0000256" key="2">
    <source>
        <dbReference type="PROSITE-ProRule" id="PRU00335"/>
    </source>
</evidence>
<proteinExistence type="predicted"/>
<dbReference type="PANTHER" id="PTHR30055:SF226">
    <property type="entry name" value="HTH-TYPE TRANSCRIPTIONAL REGULATOR PKSA"/>
    <property type="match status" value="1"/>
</dbReference>
<feature type="DNA-binding region" description="H-T-H motif" evidence="2">
    <location>
        <begin position="38"/>
        <end position="57"/>
    </location>
</feature>
<dbReference type="RefSeq" id="WP_243555719.1">
    <property type="nucleotide sequence ID" value="NZ_CP094528.1"/>
</dbReference>
<dbReference type="Proteomes" id="UP000832097">
    <property type="component" value="Chromosome"/>
</dbReference>
<dbReference type="InterPro" id="IPR050109">
    <property type="entry name" value="HTH-type_TetR-like_transc_reg"/>
</dbReference>
<evidence type="ECO:0000259" key="3">
    <source>
        <dbReference type="PROSITE" id="PS50977"/>
    </source>
</evidence>
<dbReference type="EMBL" id="CP094528">
    <property type="protein sequence ID" value="UOE44172.1"/>
    <property type="molecule type" value="Genomic_DNA"/>
</dbReference>
<evidence type="ECO:0000313" key="4">
    <source>
        <dbReference type="EMBL" id="UOE44172.1"/>
    </source>
</evidence>
<dbReference type="PANTHER" id="PTHR30055">
    <property type="entry name" value="HTH-TYPE TRANSCRIPTIONAL REGULATOR RUTR"/>
    <property type="match status" value="1"/>
</dbReference>
<evidence type="ECO:0000256" key="1">
    <source>
        <dbReference type="ARBA" id="ARBA00023125"/>
    </source>
</evidence>
<dbReference type="SUPFAM" id="SSF46689">
    <property type="entry name" value="Homeodomain-like"/>
    <property type="match status" value="1"/>
</dbReference>
<gene>
    <name evidence="4" type="ORF">MTO99_18770</name>
</gene>
<dbReference type="Gene3D" id="1.10.357.10">
    <property type="entry name" value="Tetracycline Repressor, domain 2"/>
    <property type="match status" value="1"/>
</dbReference>
<keyword evidence="5" id="KW-1185">Reference proteome</keyword>
<evidence type="ECO:0000313" key="5">
    <source>
        <dbReference type="Proteomes" id="UP000832097"/>
    </source>
</evidence>
<feature type="domain" description="HTH tetR-type" evidence="3">
    <location>
        <begin position="15"/>
        <end position="75"/>
    </location>
</feature>
<organism evidence="4 5">
    <name type="scientific">Agromyces larvae</name>
    <dbReference type="NCBI Taxonomy" id="2929802"/>
    <lineage>
        <taxon>Bacteria</taxon>
        <taxon>Bacillati</taxon>
        <taxon>Actinomycetota</taxon>
        <taxon>Actinomycetes</taxon>
        <taxon>Micrococcales</taxon>
        <taxon>Microbacteriaceae</taxon>
        <taxon>Agromyces</taxon>
    </lineage>
</organism>